<evidence type="ECO:0000256" key="7">
    <source>
        <dbReference type="SAM" id="Coils"/>
    </source>
</evidence>
<feature type="region of interest" description="Disordered" evidence="8">
    <location>
        <begin position="162"/>
        <end position="220"/>
    </location>
</feature>
<feature type="compositionally biased region" description="Low complexity" evidence="8">
    <location>
        <begin position="162"/>
        <end position="197"/>
    </location>
</feature>
<evidence type="ECO:0000313" key="9">
    <source>
        <dbReference type="EMBL" id="RMJ11107.1"/>
    </source>
</evidence>
<protein>
    <recommendedName>
        <fullName evidence="6">Geranylgeranyl transferase type-2 subunit alpha</fullName>
        <ecNumber evidence="6">2.5.1.60</ecNumber>
    </recommendedName>
    <alternativeName>
        <fullName evidence="6">Geranylgeranyl transferase type II subunit alpha</fullName>
    </alternativeName>
</protein>
<dbReference type="GO" id="GO:0005968">
    <property type="term" value="C:Rab-protein geranylgeranyltransferase complex"/>
    <property type="evidence" value="ECO:0007669"/>
    <property type="project" value="TreeGrafter"/>
</dbReference>
<gene>
    <name evidence="9" type="ORF">CDV36_009228</name>
</gene>
<dbReference type="STRING" id="2010991.A0A3M2S0N6"/>
<keyword evidence="7" id="KW-0175">Coiled coil</keyword>
<evidence type="ECO:0000256" key="5">
    <source>
        <dbReference type="ARBA" id="ARBA00047658"/>
    </source>
</evidence>
<reference evidence="9 10" key="1">
    <citation type="submission" date="2017-06" db="EMBL/GenBank/DDBJ databases">
        <title>Comparative genomic analysis of Ambrosia Fusariam Clade fungi.</title>
        <authorList>
            <person name="Stajich J.E."/>
            <person name="Carrillo J."/>
            <person name="Kijimoto T."/>
            <person name="Eskalen A."/>
            <person name="O'Donnell K."/>
            <person name="Kasson M."/>
        </authorList>
    </citation>
    <scope>NUCLEOTIDE SEQUENCE [LARGE SCALE GENOMIC DNA]</scope>
    <source>
        <strain evidence="9">UCR3666</strain>
    </source>
</reference>
<comment type="caution">
    <text evidence="9">The sequence shown here is derived from an EMBL/GenBank/DDBJ whole genome shotgun (WGS) entry which is preliminary data.</text>
</comment>
<dbReference type="AlphaFoldDB" id="A0A3M2S0N6"/>
<dbReference type="PROSITE" id="PS51147">
    <property type="entry name" value="PFTA"/>
    <property type="match status" value="4"/>
</dbReference>
<comment type="function">
    <text evidence="6">Catalyzes the transfer of a geranyl-geranyl moiety from geranyl-geranyl pyrophosphate to cysteines occuring in specific C-terminal amino acid sequences.</text>
</comment>
<dbReference type="Pfam" id="PF01239">
    <property type="entry name" value="PPTA"/>
    <property type="match status" value="5"/>
</dbReference>
<evidence type="ECO:0000256" key="3">
    <source>
        <dbReference type="ARBA" id="ARBA00022679"/>
    </source>
</evidence>
<dbReference type="PANTHER" id="PTHR11129:SF2">
    <property type="entry name" value="GERANYLGERANYL TRANSFERASE TYPE-2 SUBUNIT ALPHA"/>
    <property type="match status" value="1"/>
</dbReference>
<dbReference type="GO" id="GO:0004663">
    <property type="term" value="F:Rab geranylgeranyltransferase activity"/>
    <property type="evidence" value="ECO:0007669"/>
    <property type="project" value="UniProtKB-UniRule"/>
</dbReference>
<evidence type="ECO:0000256" key="8">
    <source>
        <dbReference type="SAM" id="MobiDB-lite"/>
    </source>
</evidence>
<dbReference type="OrthoDB" id="1658at2759"/>
<keyword evidence="4" id="KW-0677">Repeat</keyword>
<comment type="similarity">
    <text evidence="1 6">Belongs to the protein prenyltransferase subunit alpha family.</text>
</comment>
<comment type="catalytic activity">
    <reaction evidence="5 6">
        <text>geranylgeranyl diphosphate + L-cysteinyl-[protein] = S-geranylgeranyl-L-cysteinyl-[protein] + diphosphate</text>
        <dbReference type="Rhea" id="RHEA:21240"/>
        <dbReference type="Rhea" id="RHEA-COMP:10131"/>
        <dbReference type="Rhea" id="RHEA-COMP:11537"/>
        <dbReference type="ChEBI" id="CHEBI:29950"/>
        <dbReference type="ChEBI" id="CHEBI:33019"/>
        <dbReference type="ChEBI" id="CHEBI:57533"/>
        <dbReference type="ChEBI" id="CHEBI:86021"/>
        <dbReference type="EC" id="2.5.1.60"/>
    </reaction>
</comment>
<dbReference type="EC" id="2.5.1.60" evidence="6"/>
<proteinExistence type="inferred from homology"/>
<dbReference type="PANTHER" id="PTHR11129">
    <property type="entry name" value="PROTEIN FARNESYLTRANSFERASE ALPHA SUBUNIT/RAB GERANYLGERANYL TRANSFERASE ALPHA SUBUNIT"/>
    <property type="match status" value="1"/>
</dbReference>
<dbReference type="Gene3D" id="1.25.40.120">
    <property type="entry name" value="Protein prenylyltransferase"/>
    <property type="match status" value="2"/>
</dbReference>
<evidence type="ECO:0000313" key="10">
    <source>
        <dbReference type="Proteomes" id="UP000277212"/>
    </source>
</evidence>
<keyword evidence="2 6" id="KW-0637">Prenyltransferase</keyword>
<dbReference type="SUPFAM" id="SSF48439">
    <property type="entry name" value="Protein prenylyltransferase"/>
    <property type="match status" value="1"/>
</dbReference>
<evidence type="ECO:0000256" key="1">
    <source>
        <dbReference type="ARBA" id="ARBA00006734"/>
    </source>
</evidence>
<evidence type="ECO:0000256" key="6">
    <source>
        <dbReference type="RuleBase" id="RU367120"/>
    </source>
</evidence>
<evidence type="ECO:0000256" key="4">
    <source>
        <dbReference type="ARBA" id="ARBA00022737"/>
    </source>
</evidence>
<keyword evidence="3 6" id="KW-0808">Transferase</keyword>
<feature type="coiled-coil region" evidence="7">
    <location>
        <begin position="93"/>
        <end position="120"/>
    </location>
</feature>
<dbReference type="Proteomes" id="UP000277212">
    <property type="component" value="Unassembled WGS sequence"/>
</dbReference>
<sequence>MIGSEPISIILMVPCTAAWKRGMGFERHGEDEIVVNLGDHALVTGSVDSLQQQQHSQAQASTCRNTYIAKPQILSGASQNVQRFQHGVARTARTRTEEQRKQDQEKIQKYRALEDQIRQQIADGNYGPETFQLTSKLLRLNPEYYTIWNARRRCLISGLLSRPSAGSSPSKASQSSSATDTRTASSADSLPSSSTETPQPPSPRTAGRSGTTPDDDASKDAETVRAELGFTVPLLMEFPKCYWIWNYRLWILDQATERFEKPVARRIWEEELGLVSKMLTKDRRNFHAWGYRRHVVTQLESSLLSGKSLAEPEFEYTTKKIHDDLSNFSAWHNRSQIIARLLDERKADDETRKEFLDKELDLVREALNVGPEDQSLWYYHQFLVLNLADPAGSRQIAPSLTVDQRKSYIDREVTDIKDLLEDYNDIKWIYEALIEYAVALNQLTGQAPESEYKKDVASWLAKLKELDPMRNGRWADLEKQLGLSYDNI</sequence>
<dbReference type="InterPro" id="IPR002088">
    <property type="entry name" value="Prenyl_trans_a"/>
</dbReference>
<dbReference type="GO" id="GO:0097354">
    <property type="term" value="P:prenylation"/>
    <property type="evidence" value="ECO:0007669"/>
    <property type="project" value="UniProtKB-UniRule"/>
</dbReference>
<keyword evidence="10" id="KW-1185">Reference proteome</keyword>
<name>A0A3M2S0N6_9HYPO</name>
<evidence type="ECO:0000256" key="2">
    <source>
        <dbReference type="ARBA" id="ARBA00022602"/>
    </source>
</evidence>
<organism evidence="9 10">
    <name type="scientific">Fusarium kuroshium</name>
    <dbReference type="NCBI Taxonomy" id="2010991"/>
    <lineage>
        <taxon>Eukaryota</taxon>
        <taxon>Fungi</taxon>
        <taxon>Dikarya</taxon>
        <taxon>Ascomycota</taxon>
        <taxon>Pezizomycotina</taxon>
        <taxon>Sordariomycetes</taxon>
        <taxon>Hypocreomycetidae</taxon>
        <taxon>Hypocreales</taxon>
        <taxon>Nectriaceae</taxon>
        <taxon>Fusarium</taxon>
        <taxon>Fusarium solani species complex</taxon>
    </lineage>
</organism>
<dbReference type="EMBL" id="NKUJ01000178">
    <property type="protein sequence ID" value="RMJ11107.1"/>
    <property type="molecule type" value="Genomic_DNA"/>
</dbReference>
<accession>A0A3M2S0N6</accession>